<dbReference type="Pfam" id="PF12146">
    <property type="entry name" value="Hydrolase_4"/>
    <property type="match status" value="1"/>
</dbReference>
<feature type="domain" description="Serine aminopeptidase S33" evidence="1">
    <location>
        <begin position="28"/>
        <end position="137"/>
    </location>
</feature>
<dbReference type="PANTHER" id="PTHR12277">
    <property type="entry name" value="ALPHA/BETA HYDROLASE DOMAIN-CONTAINING PROTEIN"/>
    <property type="match status" value="1"/>
</dbReference>
<proteinExistence type="predicted"/>
<dbReference type="PANTHER" id="PTHR12277:SF81">
    <property type="entry name" value="PROTEIN ABHD13"/>
    <property type="match status" value="1"/>
</dbReference>
<accession>A0AAE5EXI9</accession>
<dbReference type="Proteomes" id="UP001193748">
    <property type="component" value="Unassembled WGS sequence"/>
</dbReference>
<organism evidence="3 4">
    <name type="scientific">Clostridium beijerinckii</name>
    <name type="common">Clostridium MP</name>
    <dbReference type="NCBI Taxonomy" id="1520"/>
    <lineage>
        <taxon>Bacteria</taxon>
        <taxon>Bacillati</taxon>
        <taxon>Bacillota</taxon>
        <taxon>Clostridia</taxon>
        <taxon>Eubacteriales</taxon>
        <taxon>Clostridiaceae</taxon>
        <taxon>Clostridium</taxon>
    </lineage>
</organism>
<reference evidence="3" key="2">
    <citation type="submission" date="2020-06" db="EMBL/GenBank/DDBJ databases">
        <title>Genomic insights into acetone-butanol-ethanol (ABE) fermentation by sequencing solventogenic clostridia strains.</title>
        <authorList>
            <person name="Brown S."/>
        </authorList>
    </citation>
    <scope>NUCLEOTIDE SEQUENCE</scope>
    <source>
        <strain evidence="3">DJ123</strain>
    </source>
</reference>
<name>A0AAE5EXI9_CLOBE</name>
<evidence type="ECO:0000313" key="3">
    <source>
        <dbReference type="EMBL" id="NSB14169.1"/>
    </source>
</evidence>
<reference evidence="2" key="1">
    <citation type="submission" date="2020-05" db="EMBL/GenBank/DDBJ databases">
        <authorList>
            <person name="Brown S."/>
            <person name="Huntemann M."/>
            <person name="Clum A."/>
            <person name="Spunde A."/>
            <person name="Palaniappan K."/>
            <person name="Ritter S."/>
            <person name="Mikhailova N."/>
            <person name="Chen I.-M."/>
            <person name="Stamatis D."/>
            <person name="Reddy T."/>
            <person name="O'Malley R."/>
            <person name="Daum C."/>
            <person name="Shapiro N."/>
            <person name="Ivanova N."/>
            <person name="Kyrpides N."/>
            <person name="Woyke T."/>
        </authorList>
    </citation>
    <scope>NUCLEOTIDE SEQUENCE</scope>
    <source>
        <strain evidence="2">DJ080</strain>
    </source>
</reference>
<evidence type="ECO:0000313" key="4">
    <source>
        <dbReference type="Proteomes" id="UP000822184"/>
    </source>
</evidence>
<protein>
    <submittedName>
        <fullName evidence="3">Pimeloyl-ACP methyl ester carboxylesterase</fullName>
    </submittedName>
</protein>
<dbReference type="EMBL" id="JABSWW010000001">
    <property type="protein sequence ID" value="NRT86804.1"/>
    <property type="molecule type" value="Genomic_DNA"/>
</dbReference>
<sequence>MYEVKEVEFYSGNLKLAGKLYINKDENKNKSIVVFSHSLGAVKEWLDQKAIDICEGGNHVFLYDFRGHGNSDGVADINLINDIYAAIDYAKSCFEEELPIILAGQCLGGLLSFHAAPKCEDVIAIVGMSIAPEFVITPEKWNFTVDILNSGKGGHTCRFDADSVYEFFNTHDIRDVIKGLNSMPVFLIHYEEDDISPVEELVKIFLHCRCEKNILILDKGQHVSPYLYNSFNKNIVWWINEKKENWYMLK</sequence>
<dbReference type="Gene3D" id="3.40.50.1820">
    <property type="entry name" value="alpha/beta hydrolase"/>
    <property type="match status" value="1"/>
</dbReference>
<evidence type="ECO:0000259" key="1">
    <source>
        <dbReference type="Pfam" id="PF12146"/>
    </source>
</evidence>
<dbReference type="RefSeq" id="WP_023973738.1">
    <property type="nucleotide sequence ID" value="NZ_JABSWW010000001.1"/>
</dbReference>
<dbReference type="InterPro" id="IPR022742">
    <property type="entry name" value="Hydrolase_4"/>
</dbReference>
<dbReference type="InterPro" id="IPR029058">
    <property type="entry name" value="AB_hydrolase_fold"/>
</dbReference>
<dbReference type="Proteomes" id="UP000822184">
    <property type="component" value="Unassembled WGS sequence"/>
</dbReference>
<reference evidence="2" key="3">
    <citation type="journal article" date="2022" name="Nat. Biotechnol.">
        <title>Carbon-negative production of acetone and isopropanol by gas fermentation at industrial pilot scale.</title>
        <authorList>
            <person name="Liew F.E."/>
            <person name="Nogle R."/>
            <person name="Abdalla T."/>
            <person name="Rasor B.J."/>
            <person name="Canter C."/>
            <person name="Jensen R.O."/>
            <person name="Wang L."/>
            <person name="Strutz J."/>
            <person name="Chirania P."/>
            <person name="De Tissera S."/>
            <person name="Mueller A.P."/>
            <person name="Ruan Z."/>
            <person name="Gao A."/>
            <person name="Tran L."/>
            <person name="Engle N.L."/>
            <person name="Bromley J.C."/>
            <person name="Daniell J."/>
            <person name="Conrado R."/>
            <person name="Tschaplinski T.J."/>
            <person name="Giannone R.J."/>
            <person name="Hettich R.L."/>
            <person name="Karim A.S."/>
            <person name="Simpson S.D."/>
            <person name="Brown S.D."/>
            <person name="Leang C."/>
            <person name="Jewett M.C."/>
            <person name="Kopke M."/>
        </authorList>
    </citation>
    <scope>NUCLEOTIDE SEQUENCE</scope>
    <source>
        <strain evidence="2">DJ080</strain>
    </source>
</reference>
<dbReference type="SUPFAM" id="SSF53474">
    <property type="entry name" value="alpha/beta-Hydrolases"/>
    <property type="match status" value="1"/>
</dbReference>
<comment type="caution">
    <text evidence="3">The sequence shown here is derived from an EMBL/GenBank/DDBJ whole genome shotgun (WGS) entry which is preliminary data.</text>
</comment>
<dbReference type="AlphaFoldDB" id="A0AAE5EXI9"/>
<gene>
    <name evidence="2" type="ORF">B0H41_000483</name>
    <name evidence="3" type="ORF">BCD95_002428</name>
</gene>
<dbReference type="EMBL" id="JABTDW010000001">
    <property type="protein sequence ID" value="NSB14169.1"/>
    <property type="molecule type" value="Genomic_DNA"/>
</dbReference>
<evidence type="ECO:0000313" key="2">
    <source>
        <dbReference type="EMBL" id="NRT86804.1"/>
    </source>
</evidence>